<dbReference type="Pfam" id="PF01943">
    <property type="entry name" value="Polysacc_synt"/>
    <property type="match status" value="1"/>
</dbReference>
<feature type="transmembrane region" description="Helical" evidence="6">
    <location>
        <begin position="379"/>
        <end position="399"/>
    </location>
</feature>
<feature type="transmembrane region" description="Helical" evidence="6">
    <location>
        <begin position="83"/>
        <end position="104"/>
    </location>
</feature>
<name>A0AAW9JWT5_CARML</name>
<evidence type="ECO:0000313" key="8">
    <source>
        <dbReference type="Proteomes" id="UP001290462"/>
    </source>
</evidence>
<evidence type="ECO:0000256" key="3">
    <source>
        <dbReference type="ARBA" id="ARBA00022692"/>
    </source>
</evidence>
<feature type="transmembrane region" description="Helical" evidence="6">
    <location>
        <begin position="144"/>
        <end position="161"/>
    </location>
</feature>
<dbReference type="EMBL" id="JAVBVO010000003">
    <property type="protein sequence ID" value="MDZ5759079.1"/>
    <property type="molecule type" value="Genomic_DNA"/>
</dbReference>
<keyword evidence="2" id="KW-1003">Cell membrane</keyword>
<dbReference type="RefSeq" id="WP_322809036.1">
    <property type="nucleotide sequence ID" value="NZ_JAVBVO010000003.1"/>
</dbReference>
<dbReference type="InterPro" id="IPR002797">
    <property type="entry name" value="Polysacc_synth"/>
</dbReference>
<feature type="transmembrane region" description="Helical" evidence="6">
    <location>
        <begin position="12"/>
        <end position="31"/>
    </location>
</feature>
<proteinExistence type="predicted"/>
<accession>A0AAW9JWT5</accession>
<comment type="caution">
    <text evidence="7">The sequence shown here is derived from an EMBL/GenBank/DDBJ whole genome shotgun (WGS) entry which is preliminary data.</text>
</comment>
<feature type="transmembrane region" description="Helical" evidence="6">
    <location>
        <begin position="283"/>
        <end position="303"/>
    </location>
</feature>
<feature type="transmembrane region" description="Helical" evidence="6">
    <location>
        <begin position="243"/>
        <end position="262"/>
    </location>
</feature>
<evidence type="ECO:0000256" key="2">
    <source>
        <dbReference type="ARBA" id="ARBA00022475"/>
    </source>
</evidence>
<protein>
    <submittedName>
        <fullName evidence="7">Oligosaccharide flippase family protein</fullName>
    </submittedName>
</protein>
<dbReference type="InterPro" id="IPR050833">
    <property type="entry name" value="Poly_Biosynth_Transport"/>
</dbReference>
<comment type="subcellular location">
    <subcellularLocation>
        <location evidence="1">Cell membrane</location>
        <topology evidence="1">Multi-pass membrane protein</topology>
    </subcellularLocation>
</comment>
<keyword evidence="3 6" id="KW-0812">Transmembrane</keyword>
<feature type="transmembrane region" description="Helical" evidence="6">
    <location>
        <begin position="167"/>
        <end position="197"/>
    </location>
</feature>
<feature type="transmembrane region" description="Helical" evidence="6">
    <location>
        <begin position="441"/>
        <end position="460"/>
    </location>
</feature>
<feature type="transmembrane region" description="Helical" evidence="6">
    <location>
        <begin position="352"/>
        <end position="373"/>
    </location>
</feature>
<dbReference type="Proteomes" id="UP001290462">
    <property type="component" value="Unassembled WGS sequence"/>
</dbReference>
<keyword evidence="4 6" id="KW-1133">Transmembrane helix</keyword>
<feature type="transmembrane region" description="Helical" evidence="6">
    <location>
        <begin position="204"/>
        <end position="223"/>
    </location>
</feature>
<evidence type="ECO:0000256" key="5">
    <source>
        <dbReference type="ARBA" id="ARBA00023136"/>
    </source>
</evidence>
<dbReference type="AlphaFoldDB" id="A0AAW9JWT5"/>
<feature type="transmembrane region" description="Helical" evidence="6">
    <location>
        <begin position="43"/>
        <end position="63"/>
    </location>
</feature>
<evidence type="ECO:0000256" key="6">
    <source>
        <dbReference type="SAM" id="Phobius"/>
    </source>
</evidence>
<feature type="transmembrane region" description="Helical" evidence="6">
    <location>
        <begin position="411"/>
        <end position="429"/>
    </location>
</feature>
<gene>
    <name evidence="7" type="ORF">RAK27_10455</name>
</gene>
<dbReference type="PANTHER" id="PTHR30250:SF11">
    <property type="entry name" value="O-ANTIGEN TRANSPORTER-RELATED"/>
    <property type="match status" value="1"/>
</dbReference>
<keyword evidence="5 6" id="KW-0472">Membrane</keyword>
<reference evidence="7" key="1">
    <citation type="submission" date="2023-08" db="EMBL/GenBank/DDBJ databases">
        <title>Genomic characterization of piscicolin 126 produced by Carnobacterium maltaromaticum CM22 strain isolated from salmon (Salmo salar).</title>
        <authorList>
            <person name="Gonzalez-Gragera E."/>
            <person name="Garcia-Lopez J.D."/>
            <person name="Teso-Perez C."/>
            <person name="Gimenez-Hernandez I."/>
            <person name="Peralta-Sanchez J.M."/>
            <person name="Valdivia E."/>
            <person name="Montalban-Lopez M."/>
            <person name="Martin-Platero A.M."/>
            <person name="Banos A."/>
            <person name="Martinez-Bueno M."/>
        </authorList>
    </citation>
    <scope>NUCLEOTIDE SEQUENCE</scope>
    <source>
        <strain evidence="7">CM22</strain>
    </source>
</reference>
<evidence type="ECO:0000313" key="7">
    <source>
        <dbReference type="EMBL" id="MDZ5759079.1"/>
    </source>
</evidence>
<organism evidence="7 8">
    <name type="scientific">Carnobacterium maltaromaticum</name>
    <name type="common">Carnobacterium piscicola</name>
    <dbReference type="NCBI Taxonomy" id="2751"/>
    <lineage>
        <taxon>Bacteria</taxon>
        <taxon>Bacillati</taxon>
        <taxon>Bacillota</taxon>
        <taxon>Bacilli</taxon>
        <taxon>Lactobacillales</taxon>
        <taxon>Carnobacteriaceae</taxon>
        <taxon>Carnobacterium</taxon>
    </lineage>
</organism>
<feature type="transmembrane region" description="Helical" evidence="6">
    <location>
        <begin position="110"/>
        <end position="132"/>
    </location>
</feature>
<feature type="transmembrane region" description="Helical" evidence="6">
    <location>
        <begin position="323"/>
        <end position="345"/>
    </location>
</feature>
<evidence type="ECO:0000256" key="1">
    <source>
        <dbReference type="ARBA" id="ARBA00004651"/>
    </source>
</evidence>
<evidence type="ECO:0000256" key="4">
    <source>
        <dbReference type="ARBA" id="ARBA00022989"/>
    </source>
</evidence>
<dbReference type="GO" id="GO:0005886">
    <property type="term" value="C:plasma membrane"/>
    <property type="evidence" value="ECO:0007669"/>
    <property type="project" value="UniProtKB-SubCell"/>
</dbReference>
<dbReference type="PANTHER" id="PTHR30250">
    <property type="entry name" value="PST FAMILY PREDICTED COLANIC ACID TRANSPORTER"/>
    <property type="match status" value="1"/>
</dbReference>
<sequence length="475" mass="53338">MSHKLLRNYGSILVYQFVTILTPLVTTPYISRILGPKGIGLEAYLYSFIQLFSLLILLGLPMYASKKIAETDERNMNQLFSELFSFQIIMTGATTSLYGLFIFYFNQHQFLLVLYLFTLISTGLDTSWYFVGKEKISAIMWRNIAVRVCNIGAIFLFIQTSNDLWKYILINGLTLFLGQFLTGSIALSEVGGFTFVVRTIGQHISPIVLLFVVPSMLTLTLSINKLLLENFNGAVEVGVFNQAYKLYVIAISFISALTSVLMPKMSKYYTTGDTERLKKYLNFSLRFISGLALPMTIGVLVMAPQFVSWFLGEEFSEVMNPLVIISFSFVFKGLSDVIGIQYLVVSNKNKEYALAVIVGAVVTSSCCFLFLQLNFKAQAPALALFVGTAVTLLIELYQVRKVVSFMFVGKYLIKYAVFSLIMGGCMWGASRSIEIEHTSLYLVTQVGVGVISYSICFILSKDPLIQLIKRKKREI</sequence>